<evidence type="ECO:0000313" key="3">
    <source>
        <dbReference type="EMBL" id="CAB4032093.1"/>
    </source>
</evidence>
<dbReference type="PANTHER" id="PTHR45080:SF34">
    <property type="entry name" value="MYOSIN LIGHT CHAIN KINASE, SMOOTH MUSCLE-LIKE"/>
    <property type="match status" value="1"/>
</dbReference>
<dbReference type="GO" id="GO:0005886">
    <property type="term" value="C:plasma membrane"/>
    <property type="evidence" value="ECO:0007669"/>
    <property type="project" value="TreeGrafter"/>
</dbReference>
<dbReference type="SMART" id="SM00408">
    <property type="entry name" value="IGc2"/>
    <property type="match status" value="1"/>
</dbReference>
<dbReference type="GO" id="GO:0030424">
    <property type="term" value="C:axon"/>
    <property type="evidence" value="ECO:0007669"/>
    <property type="project" value="TreeGrafter"/>
</dbReference>
<keyword evidence="1" id="KW-0732">Signal</keyword>
<evidence type="ECO:0000256" key="1">
    <source>
        <dbReference type="ARBA" id="ARBA00022729"/>
    </source>
</evidence>
<dbReference type="InterPro" id="IPR050958">
    <property type="entry name" value="Cell_Adh-Cytoskel_Orgn"/>
</dbReference>
<accession>A0A7D9LJK5</accession>
<dbReference type="SUPFAM" id="SSF57414">
    <property type="entry name" value="Hairpin loop containing domain-like"/>
    <property type="match status" value="1"/>
</dbReference>
<dbReference type="InterPro" id="IPR003609">
    <property type="entry name" value="Pan_app"/>
</dbReference>
<dbReference type="Pfam" id="PF00024">
    <property type="entry name" value="PAN_1"/>
    <property type="match status" value="1"/>
</dbReference>
<dbReference type="InterPro" id="IPR007110">
    <property type="entry name" value="Ig-like_dom"/>
</dbReference>
<dbReference type="Gene3D" id="2.60.40.10">
    <property type="entry name" value="Immunoglobulins"/>
    <property type="match status" value="1"/>
</dbReference>
<dbReference type="Proteomes" id="UP001152795">
    <property type="component" value="Unassembled WGS sequence"/>
</dbReference>
<dbReference type="GO" id="GO:0043025">
    <property type="term" value="C:neuronal cell body"/>
    <property type="evidence" value="ECO:0007669"/>
    <property type="project" value="TreeGrafter"/>
</dbReference>
<dbReference type="Pfam" id="PF13927">
    <property type="entry name" value="Ig_3"/>
    <property type="match status" value="1"/>
</dbReference>
<organism evidence="3 4">
    <name type="scientific">Paramuricea clavata</name>
    <name type="common">Red gorgonian</name>
    <name type="synonym">Violescent sea-whip</name>
    <dbReference type="NCBI Taxonomy" id="317549"/>
    <lineage>
        <taxon>Eukaryota</taxon>
        <taxon>Metazoa</taxon>
        <taxon>Cnidaria</taxon>
        <taxon>Anthozoa</taxon>
        <taxon>Octocorallia</taxon>
        <taxon>Malacalcyonacea</taxon>
        <taxon>Plexauridae</taxon>
        <taxon>Paramuricea</taxon>
    </lineage>
</organism>
<dbReference type="SUPFAM" id="SSF48726">
    <property type="entry name" value="Immunoglobulin"/>
    <property type="match status" value="1"/>
</dbReference>
<gene>
    <name evidence="3" type="ORF">PACLA_8A073968</name>
</gene>
<dbReference type="GO" id="GO:0008046">
    <property type="term" value="F:axon guidance receptor activity"/>
    <property type="evidence" value="ECO:0007669"/>
    <property type="project" value="TreeGrafter"/>
</dbReference>
<dbReference type="InterPro" id="IPR057774">
    <property type="entry name" value="D8C_UMOD/GP2/OIT3-like"/>
</dbReference>
<dbReference type="GO" id="GO:0007156">
    <property type="term" value="P:homophilic cell adhesion via plasma membrane adhesion molecules"/>
    <property type="evidence" value="ECO:0007669"/>
    <property type="project" value="TreeGrafter"/>
</dbReference>
<dbReference type="InterPro" id="IPR036179">
    <property type="entry name" value="Ig-like_dom_sf"/>
</dbReference>
<comment type="caution">
    <text evidence="3">The sequence shown here is derived from an EMBL/GenBank/DDBJ whole genome shotgun (WGS) entry which is preliminary data.</text>
</comment>
<dbReference type="AlphaFoldDB" id="A0A7D9LJK5"/>
<dbReference type="SMART" id="SM00409">
    <property type="entry name" value="IG"/>
    <property type="match status" value="1"/>
</dbReference>
<dbReference type="EMBL" id="CACRXK020018120">
    <property type="protein sequence ID" value="CAB4032093.1"/>
    <property type="molecule type" value="Genomic_DNA"/>
</dbReference>
<protein>
    <submittedName>
        <fullName evidence="3">Pancreatic secretory granule membrane major glyco GP2</fullName>
    </submittedName>
</protein>
<dbReference type="InterPro" id="IPR003598">
    <property type="entry name" value="Ig_sub2"/>
</dbReference>
<name>A0A7D9LJK5_PARCT</name>
<keyword evidence="4" id="KW-1185">Reference proteome</keyword>
<dbReference type="Gene3D" id="3.50.4.10">
    <property type="entry name" value="Hepatocyte Growth Factor"/>
    <property type="match status" value="1"/>
</dbReference>
<dbReference type="PANTHER" id="PTHR45080">
    <property type="entry name" value="CONTACTIN 5"/>
    <property type="match status" value="1"/>
</dbReference>
<sequence>MTDIFTESTLCVPGMQDMTGFLLKSFYCTPDRIPGNHVFLDQGPGKRFGISEVGVYEETKPKILDHRKNRYAWSKVSGSITLECAAEGYPAPLISWVKDKVVTKSGSGSLQLMNLKLNDSGVYECWANNSNGFDARLYKLEVTSELRACVKNRELQFQHERPSTGLNQELQGNMFYRFTDAQKHTDLQFRDARPSKMVPSCTTWLKGGHPNVKDGVVSRQLCIKDQGQDCHRTLNIFVRRCAHYYVYNFKSMKNVSHLTFCMKNAVNLQRGFQPMMTSSTRHHALSGKTFHTEEYFEESYECLMVCQLDKRCKSFNFSKKLKLCELNSGTKKEFPGNFVSNMDFDYYHIKHGIVRQEL</sequence>
<proteinExistence type="predicted"/>
<dbReference type="PROSITE" id="PS50948">
    <property type="entry name" value="PAN"/>
    <property type="match status" value="1"/>
</dbReference>
<dbReference type="CDD" id="cd01099">
    <property type="entry name" value="PAN_AP_HGF"/>
    <property type="match status" value="1"/>
</dbReference>
<dbReference type="PROSITE" id="PS50835">
    <property type="entry name" value="IG_LIKE"/>
    <property type="match status" value="1"/>
</dbReference>
<evidence type="ECO:0000256" key="2">
    <source>
        <dbReference type="ARBA" id="ARBA00023157"/>
    </source>
</evidence>
<dbReference type="InterPro" id="IPR013783">
    <property type="entry name" value="Ig-like_fold"/>
</dbReference>
<keyword evidence="2" id="KW-1015">Disulfide bond</keyword>
<evidence type="ECO:0000313" key="4">
    <source>
        <dbReference type="Proteomes" id="UP001152795"/>
    </source>
</evidence>
<reference evidence="3" key="1">
    <citation type="submission" date="2020-04" db="EMBL/GenBank/DDBJ databases">
        <authorList>
            <person name="Alioto T."/>
            <person name="Alioto T."/>
            <person name="Gomez Garrido J."/>
        </authorList>
    </citation>
    <scope>NUCLEOTIDE SEQUENCE</scope>
    <source>
        <strain evidence="3">A484AB</strain>
    </source>
</reference>
<dbReference type="OrthoDB" id="5945417at2759"/>
<dbReference type="Pfam" id="PF23283">
    <property type="entry name" value="D8C_UMOD"/>
    <property type="match status" value="1"/>
</dbReference>
<dbReference type="InterPro" id="IPR003599">
    <property type="entry name" value="Ig_sub"/>
</dbReference>
<dbReference type="GO" id="GO:0050808">
    <property type="term" value="P:synapse organization"/>
    <property type="evidence" value="ECO:0007669"/>
    <property type="project" value="TreeGrafter"/>
</dbReference>